<dbReference type="CDD" id="cd10567">
    <property type="entry name" value="SWIB-MDM2_like"/>
    <property type="match status" value="1"/>
</dbReference>
<organism evidence="2 3">
    <name type="scientific">Carpinus fangiana</name>
    <dbReference type="NCBI Taxonomy" id="176857"/>
    <lineage>
        <taxon>Eukaryota</taxon>
        <taxon>Viridiplantae</taxon>
        <taxon>Streptophyta</taxon>
        <taxon>Embryophyta</taxon>
        <taxon>Tracheophyta</taxon>
        <taxon>Spermatophyta</taxon>
        <taxon>Magnoliopsida</taxon>
        <taxon>eudicotyledons</taxon>
        <taxon>Gunneridae</taxon>
        <taxon>Pentapetalae</taxon>
        <taxon>rosids</taxon>
        <taxon>fabids</taxon>
        <taxon>Fagales</taxon>
        <taxon>Betulaceae</taxon>
        <taxon>Carpinus</taxon>
    </lineage>
</organism>
<keyword evidence="3" id="KW-1185">Reference proteome</keyword>
<dbReference type="Proteomes" id="UP000327013">
    <property type="component" value="Chromosome 5"/>
</dbReference>
<name>A0A5N6R4U1_9ROSI</name>
<gene>
    <name evidence="2" type="ORF">FH972_012293</name>
</gene>
<dbReference type="Gene3D" id="1.10.245.10">
    <property type="entry name" value="SWIB/MDM2 domain"/>
    <property type="match status" value="1"/>
</dbReference>
<dbReference type="PROSITE" id="PS51925">
    <property type="entry name" value="SWIB_MDM2"/>
    <property type="match status" value="1"/>
</dbReference>
<evidence type="ECO:0000313" key="2">
    <source>
        <dbReference type="EMBL" id="KAE8055453.1"/>
    </source>
</evidence>
<feature type="domain" description="DM2" evidence="1">
    <location>
        <begin position="51"/>
        <end position="129"/>
    </location>
</feature>
<dbReference type="SMART" id="SM00151">
    <property type="entry name" value="SWIB"/>
    <property type="match status" value="1"/>
</dbReference>
<proteinExistence type="predicted"/>
<accession>A0A5N6R4U1</accession>
<dbReference type="InterPro" id="IPR003121">
    <property type="entry name" value="SWIB_MDM2_domain"/>
</dbReference>
<protein>
    <recommendedName>
        <fullName evidence="1">DM2 domain-containing protein</fullName>
    </recommendedName>
</protein>
<dbReference type="PANTHER" id="PTHR13844">
    <property type="entry name" value="SWI/SNF-RELATED MATRIX-ASSOCIATED ACTIN-DEPENDENT REGULATOR OF CHROMATIN SUBFAMILY D"/>
    <property type="match status" value="1"/>
</dbReference>
<evidence type="ECO:0000259" key="1">
    <source>
        <dbReference type="PROSITE" id="PS51925"/>
    </source>
</evidence>
<sequence length="131" mass="14208">MASAAAASRWRAVFGGTRTLMAAAKEPSASSSSASAKGASTMKFTSARGSGIQKVVPISPQLGRFLGASYSSRTQAIKLIWEYIKLHQLQNPENKREVFCDERLKSIFDGKDRVGFPEITRLLSSHFPKSG</sequence>
<dbReference type="AlphaFoldDB" id="A0A5N6R4U1"/>
<dbReference type="EMBL" id="CM017325">
    <property type="protein sequence ID" value="KAE8055453.1"/>
    <property type="molecule type" value="Genomic_DNA"/>
</dbReference>
<dbReference type="SUPFAM" id="SSF47592">
    <property type="entry name" value="SWIB/MDM2 domain"/>
    <property type="match status" value="1"/>
</dbReference>
<dbReference type="InterPro" id="IPR036885">
    <property type="entry name" value="SWIB_MDM2_dom_sf"/>
</dbReference>
<reference evidence="2 3" key="1">
    <citation type="submission" date="2019-06" db="EMBL/GenBank/DDBJ databases">
        <title>A chromosomal-level reference genome of Carpinus fangiana (Coryloideae, Betulaceae).</title>
        <authorList>
            <person name="Yang X."/>
            <person name="Wang Z."/>
            <person name="Zhang L."/>
            <person name="Hao G."/>
            <person name="Liu J."/>
            <person name="Yang Y."/>
        </authorList>
    </citation>
    <scope>NUCLEOTIDE SEQUENCE [LARGE SCALE GENOMIC DNA]</scope>
    <source>
        <strain evidence="2">Cfa_2016G</strain>
        <tissue evidence="2">Leaf</tissue>
    </source>
</reference>
<dbReference type="OrthoDB" id="10251073at2759"/>
<dbReference type="Pfam" id="PF02201">
    <property type="entry name" value="SWIB"/>
    <property type="match status" value="1"/>
</dbReference>
<dbReference type="InterPro" id="IPR019835">
    <property type="entry name" value="SWIB_domain"/>
</dbReference>
<evidence type="ECO:0000313" key="3">
    <source>
        <dbReference type="Proteomes" id="UP000327013"/>
    </source>
</evidence>